<dbReference type="AlphaFoldDB" id="F2II37"/>
<dbReference type="HOGENOM" id="CLU_062433_0_0_10"/>
<gene>
    <name evidence="2" type="ordered locus">Fluta_0733</name>
</gene>
<evidence type="ECO:0000313" key="3">
    <source>
        <dbReference type="Proteomes" id="UP000007463"/>
    </source>
</evidence>
<dbReference type="Proteomes" id="UP000007463">
    <property type="component" value="Chromosome"/>
</dbReference>
<dbReference type="SUPFAM" id="SSF53756">
    <property type="entry name" value="UDP-Glycosyltransferase/glycogen phosphorylase"/>
    <property type="match status" value="1"/>
</dbReference>
<evidence type="ECO:0000259" key="1">
    <source>
        <dbReference type="Pfam" id="PF00534"/>
    </source>
</evidence>
<dbReference type="Gene3D" id="3.40.50.2000">
    <property type="entry name" value="Glycogen Phosphorylase B"/>
    <property type="match status" value="2"/>
</dbReference>
<dbReference type="KEGG" id="fte:Fluta_0733"/>
<name>F2II37_FLUTR</name>
<organism evidence="2 3">
    <name type="scientific">Fluviicola taffensis (strain DSM 16823 / NCIMB 13979 / RW262)</name>
    <dbReference type="NCBI Taxonomy" id="755732"/>
    <lineage>
        <taxon>Bacteria</taxon>
        <taxon>Pseudomonadati</taxon>
        <taxon>Bacteroidota</taxon>
        <taxon>Flavobacteriia</taxon>
        <taxon>Flavobacteriales</taxon>
        <taxon>Crocinitomicaceae</taxon>
        <taxon>Fluviicola</taxon>
    </lineage>
</organism>
<dbReference type="STRING" id="755732.Fluta_0733"/>
<evidence type="ECO:0000313" key="2">
    <source>
        <dbReference type="EMBL" id="AEA42737.1"/>
    </source>
</evidence>
<accession>F2II37</accession>
<feature type="domain" description="Glycosyl transferase family 1" evidence="1">
    <location>
        <begin position="273"/>
        <end position="337"/>
    </location>
</feature>
<reference evidence="2 3" key="1">
    <citation type="journal article" date="2011" name="Stand. Genomic Sci.">
        <title>Complete genome sequence of the gliding freshwater bacterium Fluviicola taffensis type strain (RW262).</title>
        <authorList>
            <person name="Woyke T."/>
            <person name="Chertkov O."/>
            <person name="Lapidus A."/>
            <person name="Nolan M."/>
            <person name="Lucas S."/>
            <person name="Del Rio T.G."/>
            <person name="Tice H."/>
            <person name="Cheng J.F."/>
            <person name="Tapia R."/>
            <person name="Han C."/>
            <person name="Goodwin L."/>
            <person name="Pitluck S."/>
            <person name="Liolios K."/>
            <person name="Pagani I."/>
            <person name="Ivanova N."/>
            <person name="Huntemann M."/>
            <person name="Mavromatis K."/>
            <person name="Mikhailova N."/>
            <person name="Pati A."/>
            <person name="Chen A."/>
            <person name="Palaniappan K."/>
            <person name="Land M."/>
            <person name="Hauser L."/>
            <person name="Brambilla E.M."/>
            <person name="Rohde M."/>
            <person name="Mwirichia R."/>
            <person name="Sikorski J."/>
            <person name="Tindall B.J."/>
            <person name="Goker M."/>
            <person name="Bristow J."/>
            <person name="Eisen J.A."/>
            <person name="Markowitz V."/>
            <person name="Hugenholtz P."/>
            <person name="Klenk H.P."/>
            <person name="Kyrpides N.C."/>
        </authorList>
    </citation>
    <scope>NUCLEOTIDE SEQUENCE [LARGE SCALE GENOMIC DNA]</scope>
    <source>
        <strain evidence="3">DSM 16823 / RW262 / RW262</strain>
    </source>
</reference>
<proteinExistence type="predicted"/>
<reference evidence="3" key="2">
    <citation type="submission" date="2011-02" db="EMBL/GenBank/DDBJ databases">
        <title>The complete genome of Fluviicola taffensis DSM 16823.</title>
        <authorList>
            <consortium name="US DOE Joint Genome Institute (JGI-PGF)"/>
            <person name="Lucas S."/>
            <person name="Copeland A."/>
            <person name="Lapidus A."/>
            <person name="Bruce D."/>
            <person name="Goodwin L."/>
            <person name="Pitluck S."/>
            <person name="Kyrpides N."/>
            <person name="Mavromatis K."/>
            <person name="Ivanova N."/>
            <person name="Mikhailova N."/>
            <person name="Pagani I."/>
            <person name="Chertkov O."/>
            <person name="Detter J.C."/>
            <person name="Han C."/>
            <person name="Tapia R."/>
            <person name="Land M."/>
            <person name="Hauser L."/>
            <person name="Markowitz V."/>
            <person name="Cheng J.-F."/>
            <person name="Hugenholtz P."/>
            <person name="Woyke T."/>
            <person name="Wu D."/>
            <person name="Tindall B."/>
            <person name="Pomrenke H.G."/>
            <person name="Brambilla E."/>
            <person name="Klenk H.-P."/>
            <person name="Eisen J.A."/>
        </authorList>
    </citation>
    <scope>NUCLEOTIDE SEQUENCE [LARGE SCALE GENOMIC DNA]</scope>
    <source>
        <strain evidence="3">DSM 16823 / RW262 / RW262</strain>
    </source>
</reference>
<sequence length="357" mass="42479">MKLNKLHIIAPYPKGEAPSQRFRFEQYLPFLEENNFEIHYHSFHTQKSWDRLYKKGRFIQKFLDLNYNFLRRWILLFQLIGAKHIFMHREMTHLGPPVFEWILVKIMRKKYVYDFDDAIWIPNYSSANARFQKLKCYWKVHFLIKWAAKVSAGNDFLATYARQFNSNVEVIPTTIDTQNQHTKLVNQEKKQPVIGWTGTHSTMHYLDFVVPILRKLEHEFEFQFKVISNKKPNYELKSLVYQDWKAETEIEDLSEIQIGIMPLVLDAWSEGKCGFKALQYMALGMASIVSPVGVNTKIIQHEKNGFIAETTQEWEQAIRVLLENEKLRKEFGKYATQSIQQLWSVDVWKENYLKLVQ</sequence>
<dbReference type="RefSeq" id="WP_013685509.1">
    <property type="nucleotide sequence ID" value="NC_015321.1"/>
</dbReference>
<keyword evidence="3" id="KW-1185">Reference proteome</keyword>
<dbReference type="InterPro" id="IPR001296">
    <property type="entry name" value="Glyco_trans_1"/>
</dbReference>
<dbReference type="CDD" id="cd03801">
    <property type="entry name" value="GT4_PimA-like"/>
    <property type="match status" value="1"/>
</dbReference>
<protein>
    <submittedName>
        <fullName evidence="2">Glycosyl transferase group 1</fullName>
    </submittedName>
</protein>
<dbReference type="GO" id="GO:0016757">
    <property type="term" value="F:glycosyltransferase activity"/>
    <property type="evidence" value="ECO:0007669"/>
    <property type="project" value="InterPro"/>
</dbReference>
<keyword evidence="2" id="KW-0808">Transferase</keyword>
<dbReference type="eggNOG" id="COG0438">
    <property type="taxonomic scope" value="Bacteria"/>
</dbReference>
<dbReference type="EMBL" id="CP002542">
    <property type="protein sequence ID" value="AEA42737.1"/>
    <property type="molecule type" value="Genomic_DNA"/>
</dbReference>
<dbReference type="Pfam" id="PF00534">
    <property type="entry name" value="Glycos_transf_1"/>
    <property type="match status" value="1"/>
</dbReference>
<dbReference type="OrthoDB" id="9815351at2"/>